<accession>A0A194QZ27</accession>
<keyword evidence="2" id="KW-1185">Reference proteome</keyword>
<evidence type="ECO:0000313" key="2">
    <source>
        <dbReference type="Proteomes" id="UP000053240"/>
    </source>
</evidence>
<name>A0A194QZ27_PAPMA</name>
<evidence type="ECO:0000313" key="1">
    <source>
        <dbReference type="EMBL" id="KPJ10712.1"/>
    </source>
</evidence>
<dbReference type="Proteomes" id="UP000053240">
    <property type="component" value="Unassembled WGS sequence"/>
</dbReference>
<dbReference type="InParanoid" id="A0A194QZ27"/>
<gene>
    <name evidence="1" type="ORF">RR48_07718</name>
</gene>
<organism evidence="1 2">
    <name type="scientific">Papilio machaon</name>
    <name type="common">Old World swallowtail butterfly</name>
    <dbReference type="NCBI Taxonomy" id="76193"/>
    <lineage>
        <taxon>Eukaryota</taxon>
        <taxon>Metazoa</taxon>
        <taxon>Ecdysozoa</taxon>
        <taxon>Arthropoda</taxon>
        <taxon>Hexapoda</taxon>
        <taxon>Insecta</taxon>
        <taxon>Pterygota</taxon>
        <taxon>Neoptera</taxon>
        <taxon>Endopterygota</taxon>
        <taxon>Lepidoptera</taxon>
        <taxon>Glossata</taxon>
        <taxon>Ditrysia</taxon>
        <taxon>Papilionoidea</taxon>
        <taxon>Papilionidae</taxon>
        <taxon>Papilioninae</taxon>
        <taxon>Papilio</taxon>
    </lineage>
</organism>
<reference evidence="1 2" key="1">
    <citation type="journal article" date="2015" name="Nat. Commun.">
        <title>Outbred genome sequencing and CRISPR/Cas9 gene editing in butterflies.</title>
        <authorList>
            <person name="Li X."/>
            <person name="Fan D."/>
            <person name="Zhang W."/>
            <person name="Liu G."/>
            <person name="Zhang L."/>
            <person name="Zhao L."/>
            <person name="Fang X."/>
            <person name="Chen L."/>
            <person name="Dong Y."/>
            <person name="Chen Y."/>
            <person name="Ding Y."/>
            <person name="Zhao R."/>
            <person name="Feng M."/>
            <person name="Zhu Y."/>
            <person name="Feng Y."/>
            <person name="Jiang X."/>
            <person name="Zhu D."/>
            <person name="Xiang H."/>
            <person name="Feng X."/>
            <person name="Li S."/>
            <person name="Wang J."/>
            <person name="Zhang G."/>
            <person name="Kronforst M.R."/>
            <person name="Wang W."/>
        </authorList>
    </citation>
    <scope>NUCLEOTIDE SEQUENCE [LARGE SCALE GENOMIC DNA]</scope>
    <source>
        <strain evidence="1">Ya'a_city_454_Pm</strain>
        <tissue evidence="1">Whole body</tissue>
    </source>
</reference>
<dbReference type="AlphaFoldDB" id="A0A194QZ27"/>
<dbReference type="EMBL" id="KQ460930">
    <property type="protein sequence ID" value="KPJ10712.1"/>
    <property type="molecule type" value="Genomic_DNA"/>
</dbReference>
<sequence>MNTRRIADKAWDLMPIDVFTSVVISAPKLMLKSLIFLSLNKIDAWREASANGLVPVNLCLQRLWDEPLCRVVFGKLVNTSSDAAERARLLAAATWESGLWLQALPSPNLVTLLDNTTFSLAISLRLGLPTNHPQCCPCGSMVDRQGHHGLSCQRSAGRLSRHAALNYVVCRALVSINVPAILEPNRIARDDGKRPDGLTLVPWKSGRCLVWDATCVDTLAASYLHGTSVTTGATASEAQTRKRRKYVYLSRNYIFFPLAFET</sequence>
<protein>
    <submittedName>
        <fullName evidence="1">Uncharacterized protein</fullName>
    </submittedName>
</protein>
<proteinExistence type="predicted"/>